<evidence type="ECO:0000313" key="1">
    <source>
        <dbReference type="EMBL" id="MDM7830857.1"/>
    </source>
</evidence>
<organism evidence="1 2">
    <name type="scientific">Cellulomonas edaphi</name>
    <dbReference type="NCBI Taxonomy" id="3053468"/>
    <lineage>
        <taxon>Bacteria</taxon>
        <taxon>Bacillati</taxon>
        <taxon>Actinomycetota</taxon>
        <taxon>Actinomycetes</taxon>
        <taxon>Micrococcales</taxon>
        <taxon>Cellulomonadaceae</taxon>
        <taxon>Cellulomonas</taxon>
    </lineage>
</organism>
<dbReference type="Proteomes" id="UP001321453">
    <property type="component" value="Unassembled WGS sequence"/>
</dbReference>
<reference evidence="1 2" key="1">
    <citation type="submission" date="2023-06" db="EMBL/GenBank/DDBJ databases">
        <title>Cellulomonas sp. MW9 Whole genome sequence.</title>
        <authorList>
            <person name="Park S."/>
        </authorList>
    </citation>
    <scope>NUCLEOTIDE SEQUENCE [LARGE SCALE GENOMIC DNA]</scope>
    <source>
        <strain evidence="1 2">MW9</strain>
    </source>
</reference>
<dbReference type="RefSeq" id="WP_289446011.1">
    <property type="nucleotide sequence ID" value="NZ_JAUCGR010000001.1"/>
</dbReference>
<protein>
    <submittedName>
        <fullName evidence="1">Uncharacterized protein</fullName>
    </submittedName>
</protein>
<dbReference type="EMBL" id="JAUCGR010000001">
    <property type="protein sequence ID" value="MDM7830857.1"/>
    <property type="molecule type" value="Genomic_DNA"/>
</dbReference>
<sequence length="189" mass="21008">MQGTARVWVHHRLIWLADASTETDGDRELAFADLLGSYEDESAVMVWPGIHTGTIEFTWALHDEAPPADRQGWDDVAEAMLALPSGVLAVRGFSDDEVLVEHRPGRYAVRCWARGRDLEHDGGVVGIAQETFHLDLWLVEQLPPWVAPEPLSREQVHEELYRIGMALGAGNDGFAHDEDPVDPWARPAG</sequence>
<keyword evidence="2" id="KW-1185">Reference proteome</keyword>
<comment type="caution">
    <text evidence="1">The sequence shown here is derived from an EMBL/GenBank/DDBJ whole genome shotgun (WGS) entry which is preliminary data.</text>
</comment>
<name>A0ABT7S751_9CELL</name>
<evidence type="ECO:0000313" key="2">
    <source>
        <dbReference type="Proteomes" id="UP001321453"/>
    </source>
</evidence>
<gene>
    <name evidence="1" type="ORF">QRT05_05890</name>
</gene>
<proteinExistence type="predicted"/>
<accession>A0ABT7S751</accession>